<keyword evidence="7" id="KW-0472">Membrane</keyword>
<comment type="subcellular location">
    <subcellularLocation>
        <location evidence="1">Cell membrane</location>
        <topology evidence="1">Multi-pass membrane protein</topology>
    </subcellularLocation>
</comment>
<sequence>MKIEEKIKSKVTILVFIAILMYFLLNYGSDFKGIINSVYSMFFPFILGGCIAFILNIPVSFFSRLLLKCRAKGIGKIIRKYNISISILISCVLILGVFTLVLAIIIPNIVQTVQKIPSAFDNSSTAFQKFINENNWLSKNVMSVINSMNIDWNGILNKIKGIVISGASSVLMSSLGAATTFASTTIEFVLAFIFSIYVLAQKEKLGLQVKKILYAFLKKKSVDSILEMTKLTSSTFSSFITGQCTVSVILGAIFFIVMTILRLPYAIEVSIIIAFFSVIPMIGSVIGFVLSVLLLLLFSPIKAGIFIFVFIAIKQLEDNLIYPRIVGNSVGLPAILVLVAITLGGKVFGVAGMIMSIPLFSVAYVLIRREVYIRLEKKSLKIQ</sequence>
<evidence type="ECO:0000313" key="8">
    <source>
        <dbReference type="EMBL" id="URZ10529.1"/>
    </source>
</evidence>
<keyword evidence="4" id="KW-1003">Cell membrane</keyword>
<evidence type="ECO:0000256" key="7">
    <source>
        <dbReference type="ARBA" id="ARBA00023136"/>
    </source>
</evidence>
<dbReference type="KEGG" id="crw:CROST_012390"/>
<dbReference type="InterPro" id="IPR002549">
    <property type="entry name" value="AI-2E-like"/>
</dbReference>
<keyword evidence="9" id="KW-1185">Reference proteome</keyword>
<dbReference type="PANTHER" id="PTHR21716:SF53">
    <property type="entry name" value="PERMEASE PERM-RELATED"/>
    <property type="match status" value="1"/>
</dbReference>
<dbReference type="PANTHER" id="PTHR21716">
    <property type="entry name" value="TRANSMEMBRANE PROTEIN"/>
    <property type="match status" value="1"/>
</dbReference>
<organism evidence="8 9">
    <name type="scientific">Clostridium felsineum</name>
    <dbReference type="NCBI Taxonomy" id="36839"/>
    <lineage>
        <taxon>Bacteria</taxon>
        <taxon>Bacillati</taxon>
        <taxon>Bacillota</taxon>
        <taxon>Clostridia</taxon>
        <taxon>Eubacteriales</taxon>
        <taxon>Clostridiaceae</taxon>
        <taxon>Clostridium</taxon>
    </lineage>
</organism>
<dbReference type="STRING" id="84029.CROST_07490"/>
<evidence type="ECO:0000256" key="1">
    <source>
        <dbReference type="ARBA" id="ARBA00004651"/>
    </source>
</evidence>
<dbReference type="EMBL" id="CP096983">
    <property type="protein sequence ID" value="URZ10529.1"/>
    <property type="molecule type" value="Genomic_DNA"/>
</dbReference>
<dbReference type="Pfam" id="PF01594">
    <property type="entry name" value="AI-2E_transport"/>
    <property type="match status" value="1"/>
</dbReference>
<gene>
    <name evidence="8" type="ORF">CROST_012390</name>
</gene>
<dbReference type="Proteomes" id="UP000190951">
    <property type="component" value="Chromosome"/>
</dbReference>
<dbReference type="RefSeq" id="WP_077834105.1">
    <property type="nucleotide sequence ID" value="NZ_CP096983.1"/>
</dbReference>
<evidence type="ECO:0000256" key="3">
    <source>
        <dbReference type="ARBA" id="ARBA00022448"/>
    </source>
</evidence>
<keyword evidence="5" id="KW-0812">Transmembrane</keyword>
<keyword evidence="3" id="KW-0813">Transport</keyword>
<evidence type="ECO:0000256" key="6">
    <source>
        <dbReference type="ARBA" id="ARBA00022989"/>
    </source>
</evidence>
<keyword evidence="6" id="KW-1133">Transmembrane helix</keyword>
<evidence type="ECO:0000256" key="4">
    <source>
        <dbReference type="ARBA" id="ARBA00022475"/>
    </source>
</evidence>
<comment type="similarity">
    <text evidence="2">Belongs to the autoinducer-2 exporter (AI-2E) (TC 2.A.86) family.</text>
</comment>
<name>A0A1S8LI81_9CLOT</name>
<dbReference type="GO" id="GO:0055085">
    <property type="term" value="P:transmembrane transport"/>
    <property type="evidence" value="ECO:0007669"/>
    <property type="project" value="TreeGrafter"/>
</dbReference>
<protein>
    <submittedName>
        <fullName evidence="8">Uncharacterized protein</fullName>
    </submittedName>
</protein>
<evidence type="ECO:0000256" key="2">
    <source>
        <dbReference type="ARBA" id="ARBA00009773"/>
    </source>
</evidence>
<evidence type="ECO:0000256" key="5">
    <source>
        <dbReference type="ARBA" id="ARBA00022692"/>
    </source>
</evidence>
<proteinExistence type="inferred from homology"/>
<evidence type="ECO:0000313" key="9">
    <source>
        <dbReference type="Proteomes" id="UP000190951"/>
    </source>
</evidence>
<dbReference type="AlphaFoldDB" id="A0A1S8LI81"/>
<dbReference type="GO" id="GO:0005886">
    <property type="term" value="C:plasma membrane"/>
    <property type="evidence" value="ECO:0007669"/>
    <property type="project" value="UniProtKB-SubCell"/>
</dbReference>
<accession>A0A1S8LI81</accession>
<reference evidence="8 9" key="1">
    <citation type="submission" date="2022-04" db="EMBL/GenBank/DDBJ databases">
        <title>Genome sequence of C. roseum typestrain.</title>
        <authorList>
            <person name="Poehlein A."/>
            <person name="Schoch T."/>
            <person name="Duerre P."/>
            <person name="Daniel R."/>
        </authorList>
    </citation>
    <scope>NUCLEOTIDE SEQUENCE [LARGE SCALE GENOMIC DNA]</scope>
    <source>
        <strain evidence="8 9">DSM 7320</strain>
    </source>
</reference>